<dbReference type="EMBL" id="KT462705">
    <property type="protein sequence ID" value="AMQ23545.1"/>
    <property type="molecule type" value="Genomic_RNA"/>
</dbReference>
<organism evidence="1">
    <name type="scientific">Leviviridae sp</name>
    <dbReference type="NCBI Taxonomy" id="2027243"/>
    <lineage>
        <taxon>Viruses</taxon>
        <taxon>Riboviria</taxon>
        <taxon>Orthornavirae</taxon>
        <taxon>Lenarviricota</taxon>
        <taxon>Leviviricetes</taxon>
        <taxon>Norzivirales</taxon>
        <taxon>Fiersviridae</taxon>
    </lineage>
</organism>
<name>A0A142D876_9VIRU</name>
<proteinExistence type="predicted"/>
<reference evidence="1" key="2">
    <citation type="journal article" date="2016" name="PLoS Biol.">
        <title>Hyperexpansion of RNA Bacteriophage Diversity.</title>
        <authorList>
            <person name="Krishnamurthy S.R."/>
            <person name="Janowski A.B."/>
            <person name="Zhao G."/>
            <person name="Barouch D."/>
            <person name="Wang D."/>
        </authorList>
    </citation>
    <scope>NUCLEOTIDE SEQUENCE</scope>
    <source>
        <strain evidence="1">AVE011</strain>
    </source>
</reference>
<sequence>MGITKTWGFTASTSTFDKAIPVLDLDNFAEETSPAMSNIYSNITSPTDQPETIRISTKKVKNVYSGSGVLPSFMATTKEGVSSLIQVKDILTVQPDDSAASTGQSCCAPWRIDLP</sequence>
<feature type="non-terminal residue" evidence="1">
    <location>
        <position position="115"/>
    </location>
</feature>
<protein>
    <submittedName>
        <fullName evidence="1">Uncharacterized protein</fullName>
    </submittedName>
</protein>
<evidence type="ECO:0000313" key="1">
    <source>
        <dbReference type="EMBL" id="AMQ23545.1"/>
    </source>
</evidence>
<reference evidence="1" key="1">
    <citation type="submission" date="2015-08" db="EMBL/GenBank/DDBJ databases">
        <authorList>
            <person name="Babu N.S."/>
            <person name="Beckwith C.J."/>
            <person name="Beseler K.G."/>
            <person name="Brison A."/>
            <person name="Carone J.V."/>
            <person name="Caskin T.P."/>
            <person name="Diamond M."/>
            <person name="Durham M.E."/>
            <person name="Foxe J.M."/>
            <person name="Go M."/>
            <person name="Henderson B.A."/>
            <person name="Jones I.B."/>
            <person name="McGettigan J.A."/>
            <person name="Micheletti S.J."/>
            <person name="Nasrallah M.E."/>
            <person name="Ortiz D."/>
            <person name="Piller C.R."/>
            <person name="Privatt S.R."/>
            <person name="Schneider S.L."/>
            <person name="Sharp S."/>
            <person name="Smith T.C."/>
            <person name="Stanton J.D."/>
            <person name="Ullery H.E."/>
            <person name="Wilson R.J."/>
            <person name="Serrano M.G."/>
            <person name="Buck G."/>
            <person name="Lee V."/>
            <person name="Wang Y."/>
            <person name="Carvalho R."/>
            <person name="Voegtly L."/>
            <person name="Shi R."/>
            <person name="Duckworth R."/>
            <person name="Johnson A."/>
            <person name="Loviza R."/>
            <person name="Walstead R."/>
            <person name="Shah Z."/>
            <person name="Kiflezghi M."/>
            <person name="Wade K."/>
            <person name="Ball S.L."/>
            <person name="Bradley K.W."/>
            <person name="Asai D.J."/>
            <person name="Bowman C.A."/>
            <person name="Russell D.A."/>
            <person name="Pope W.H."/>
            <person name="Jacobs-Sera D."/>
            <person name="Hendrix R.W."/>
            <person name="Hatfull G.F."/>
        </authorList>
    </citation>
    <scope>NUCLEOTIDE SEQUENCE</scope>
    <source>
        <strain evidence="1">AVE011</strain>
    </source>
</reference>
<accession>A0A142D876</accession>